<proteinExistence type="predicted"/>
<dbReference type="AlphaFoldDB" id="A0A1G7I7D7"/>
<organism evidence="2 3">
    <name type="scientific">Sulfitobacter delicatus</name>
    <dbReference type="NCBI Taxonomy" id="218672"/>
    <lineage>
        <taxon>Bacteria</taxon>
        <taxon>Pseudomonadati</taxon>
        <taxon>Pseudomonadota</taxon>
        <taxon>Alphaproteobacteria</taxon>
        <taxon>Rhodobacterales</taxon>
        <taxon>Roseobacteraceae</taxon>
        <taxon>Sulfitobacter</taxon>
    </lineage>
</organism>
<dbReference type="Gene3D" id="1.10.220.30">
    <property type="match status" value="1"/>
</dbReference>
<dbReference type="STRING" id="218672.SAMN04489759_101323"/>
<keyword evidence="2" id="KW-0969">Cilium</keyword>
<protein>
    <submittedName>
        <fullName evidence="2">Flagellar motility protein MotE, a chaperone for MotC folding</fullName>
    </submittedName>
</protein>
<dbReference type="OrthoDB" id="9791432at2"/>
<dbReference type="SUPFAM" id="SSF158791">
    <property type="entry name" value="MgtE N-terminal domain-like"/>
    <property type="match status" value="1"/>
</dbReference>
<keyword evidence="1" id="KW-0175">Coiled coil</keyword>
<evidence type="ECO:0000313" key="2">
    <source>
        <dbReference type="EMBL" id="SDF08572.1"/>
    </source>
</evidence>
<gene>
    <name evidence="2" type="ORF">SAMN04489759_101323</name>
</gene>
<accession>A0A1G7I7D7</accession>
<dbReference type="EMBL" id="FNBP01000001">
    <property type="protein sequence ID" value="SDF08572.1"/>
    <property type="molecule type" value="Genomic_DNA"/>
</dbReference>
<evidence type="ECO:0000256" key="1">
    <source>
        <dbReference type="SAM" id="Coils"/>
    </source>
</evidence>
<keyword evidence="2" id="KW-0966">Cell projection</keyword>
<dbReference type="Proteomes" id="UP000199399">
    <property type="component" value="Unassembled WGS sequence"/>
</dbReference>
<evidence type="ECO:0000313" key="3">
    <source>
        <dbReference type="Proteomes" id="UP000199399"/>
    </source>
</evidence>
<keyword evidence="2" id="KW-0282">Flagellum</keyword>
<reference evidence="3" key="1">
    <citation type="submission" date="2016-10" db="EMBL/GenBank/DDBJ databases">
        <authorList>
            <person name="Varghese N."/>
            <person name="Submissions S."/>
        </authorList>
    </citation>
    <scope>NUCLEOTIDE SEQUENCE [LARGE SCALE GENOMIC DNA]</scope>
    <source>
        <strain evidence="3">DSM 16477</strain>
    </source>
</reference>
<name>A0A1G7I7D7_9RHOB</name>
<sequence>MKVFRKTKYKRRVGRGSVLLIASLLITSAMLRIGAGLDIAVAGGTSPEKIQTVEPTASKQQKHGQDRAEMGRLLAALQEREARLDEREQKIDARTKALAVASEEIEGRLQALEETEARLRETLALADGAAEGDLARLTTVYESMKPKDAAALFQTMEPDFAAGFLGRMRPEFAAAIMAGLPPDVAYSISAILAGRNASVPKS</sequence>
<keyword evidence="3" id="KW-1185">Reference proteome</keyword>
<feature type="coiled-coil region" evidence="1">
    <location>
        <begin position="74"/>
        <end position="122"/>
    </location>
</feature>